<dbReference type="GO" id="GO:0006950">
    <property type="term" value="P:response to stress"/>
    <property type="evidence" value="ECO:0007669"/>
    <property type="project" value="UniProtKB-ARBA"/>
</dbReference>
<evidence type="ECO:0000313" key="4">
    <source>
        <dbReference type="EMBL" id="BBO72812.1"/>
    </source>
</evidence>
<dbReference type="EMBL" id="AP021875">
    <property type="protein sequence ID" value="BBO72812.1"/>
    <property type="molecule type" value="Genomic_DNA"/>
</dbReference>
<dbReference type="InterPro" id="IPR024498">
    <property type="entry name" value="DUF2786"/>
</dbReference>
<evidence type="ECO:0000259" key="3">
    <source>
        <dbReference type="Pfam" id="PF23771"/>
    </source>
</evidence>
<feature type="domain" description="DUF7168" evidence="3">
    <location>
        <begin position="218"/>
        <end position="335"/>
    </location>
</feature>
<dbReference type="KEGG" id="dwd:DSCW_02290"/>
<organism evidence="4 5">
    <name type="scientific">Desulfosarcina widdelii</name>
    <dbReference type="NCBI Taxonomy" id="947919"/>
    <lineage>
        <taxon>Bacteria</taxon>
        <taxon>Pseudomonadati</taxon>
        <taxon>Thermodesulfobacteriota</taxon>
        <taxon>Desulfobacteria</taxon>
        <taxon>Desulfobacterales</taxon>
        <taxon>Desulfosarcinaceae</taxon>
        <taxon>Desulfosarcina</taxon>
    </lineage>
</organism>
<gene>
    <name evidence="4" type="ORF">DSCW_02290</name>
</gene>
<dbReference type="RefSeq" id="WP_231715638.1">
    <property type="nucleotide sequence ID" value="NZ_AP021875.1"/>
</dbReference>
<keyword evidence="5" id="KW-1185">Reference proteome</keyword>
<dbReference type="Pfam" id="PF23771">
    <property type="entry name" value="DUF7168"/>
    <property type="match status" value="1"/>
</dbReference>
<feature type="domain" description="SprT-like" evidence="1">
    <location>
        <begin position="76"/>
        <end position="137"/>
    </location>
</feature>
<feature type="domain" description="DUF2786" evidence="2">
    <location>
        <begin position="165"/>
        <end position="202"/>
    </location>
</feature>
<protein>
    <recommendedName>
        <fullName evidence="6">DUF2786 domain-containing protein</fullName>
    </recommendedName>
</protein>
<sequence length="395" mass="45346">MGMSADFKQQSLWDEPPAEEDFALAEDIANLQLAFERQVLQGLAAEWENACWLLHDPLRRSLKKPIFSIGGTARRLGSWTPYKREIALSRDLVNNSRWDDVREVLLHEMAHQVAHEGFKALGEPDHGPAFKKACRLLRANPAASGTHFSLHERLRRGEKLDAKDRIVTRIQKLMALAESANPNEAHAAMSKAHELISRHNVDLIDRGVKQHYVSIFLGTPRLRHFRENYHLAHLLQDFYFVQCMWVEAWALEKARMGRVLEISGSDKNVRIAEYVYQAVRRYIDTTWAEYRRGKGLNRYRKTDFAVGVIEGFRSTLEKVSESSTETSRLPARLDDSALQRYVAHRYPHVRSFSRQGPGHDARVLADGNEKGRKLVIAKGISHSDGYLERVIEYKK</sequence>
<evidence type="ECO:0000259" key="1">
    <source>
        <dbReference type="Pfam" id="PF10263"/>
    </source>
</evidence>
<dbReference type="AlphaFoldDB" id="A0A5K7YSK1"/>
<evidence type="ECO:0008006" key="6">
    <source>
        <dbReference type="Google" id="ProtNLM"/>
    </source>
</evidence>
<dbReference type="InterPro" id="IPR006640">
    <property type="entry name" value="SprT-like_domain"/>
</dbReference>
<dbReference type="Pfam" id="PF10263">
    <property type="entry name" value="SprT-like"/>
    <property type="match status" value="1"/>
</dbReference>
<proteinExistence type="predicted"/>
<evidence type="ECO:0000259" key="2">
    <source>
        <dbReference type="Pfam" id="PF10979"/>
    </source>
</evidence>
<reference evidence="4 5" key="1">
    <citation type="submission" date="2019-11" db="EMBL/GenBank/DDBJ databases">
        <title>Comparative genomics of hydrocarbon-degrading Desulfosarcina strains.</title>
        <authorList>
            <person name="Watanabe M."/>
            <person name="Kojima H."/>
            <person name="Fukui M."/>
        </authorList>
    </citation>
    <scope>NUCLEOTIDE SEQUENCE [LARGE SCALE GENOMIC DNA]</scope>
    <source>
        <strain evidence="4 5">PP31</strain>
    </source>
</reference>
<accession>A0A5K7YSK1</accession>
<dbReference type="InterPro" id="IPR055592">
    <property type="entry name" value="DUF7168"/>
</dbReference>
<dbReference type="Proteomes" id="UP000427769">
    <property type="component" value="Chromosome"/>
</dbReference>
<evidence type="ECO:0000313" key="5">
    <source>
        <dbReference type="Proteomes" id="UP000427769"/>
    </source>
</evidence>
<dbReference type="Pfam" id="PF10979">
    <property type="entry name" value="DUF2786"/>
    <property type="match status" value="1"/>
</dbReference>
<name>A0A5K7YSK1_9BACT</name>